<dbReference type="SMART" id="SM00267">
    <property type="entry name" value="GGDEF"/>
    <property type="match status" value="1"/>
</dbReference>
<proteinExistence type="predicted"/>
<keyword evidence="5" id="KW-1185">Reference proteome</keyword>
<dbReference type="Pfam" id="PF00990">
    <property type="entry name" value="GGDEF"/>
    <property type="match status" value="1"/>
</dbReference>
<dbReference type="InterPro" id="IPR000160">
    <property type="entry name" value="GGDEF_dom"/>
</dbReference>
<dbReference type="SUPFAM" id="SSF55073">
    <property type="entry name" value="Nucleotide cyclase"/>
    <property type="match status" value="1"/>
</dbReference>
<keyword evidence="2" id="KW-1133">Transmembrane helix</keyword>
<sequence length="334" mass="37330">MNGIGRYRRRFQVPTVLGSPVIAKFMAAVAIMVLPIAIVRYIVLGEYILSVYYTVIVALIAADLWCYLKWHKVPINPTVLLIAVEFGAFELIAHHGASAAFWLFPITVAGFFYSSLGVAQVIGSIMTLIGGVLVYRATGDFWFAFRFVLALGTVIVFLRFMLKTMRRLENELGDAVERDALTGCRNRRSFMRRLEEGRFGAGPGSLMFIDIDHFKQVNDSYGHVVGDQVLCMMVEGMSEVLRQQEYLYRMGGEEFAVLLPNVPVELAVRVGERLRRHLAEKELPKGIRLTISVGVESYSTPDEIEQTLNRADANLYRAKQAGRNTVMHPGSVGG</sequence>
<dbReference type="Gene3D" id="3.30.70.270">
    <property type="match status" value="1"/>
</dbReference>
<dbReference type="AlphaFoldDB" id="A0A291G9P5"/>
<feature type="transmembrane region" description="Helical" evidence="2">
    <location>
        <begin position="49"/>
        <end position="68"/>
    </location>
</feature>
<dbReference type="CDD" id="cd01949">
    <property type="entry name" value="GGDEF"/>
    <property type="match status" value="1"/>
</dbReference>
<evidence type="ECO:0000256" key="1">
    <source>
        <dbReference type="ARBA" id="ARBA00012528"/>
    </source>
</evidence>
<evidence type="ECO:0000256" key="2">
    <source>
        <dbReference type="SAM" id="Phobius"/>
    </source>
</evidence>
<name>A0A291G9P5_9RHOB</name>
<dbReference type="GO" id="GO:0005886">
    <property type="term" value="C:plasma membrane"/>
    <property type="evidence" value="ECO:0007669"/>
    <property type="project" value="TreeGrafter"/>
</dbReference>
<feature type="domain" description="GGDEF" evidence="3">
    <location>
        <begin position="202"/>
        <end position="331"/>
    </location>
</feature>
<gene>
    <name evidence="4" type="ORF">CEW89_03940</name>
</gene>
<dbReference type="GO" id="GO:0052621">
    <property type="term" value="F:diguanylate cyclase activity"/>
    <property type="evidence" value="ECO:0007669"/>
    <property type="project" value="UniProtKB-EC"/>
</dbReference>
<dbReference type="GO" id="GO:0043709">
    <property type="term" value="P:cell adhesion involved in single-species biofilm formation"/>
    <property type="evidence" value="ECO:0007669"/>
    <property type="project" value="TreeGrafter"/>
</dbReference>
<accession>A0A291G9P5</accession>
<feature type="transmembrane region" description="Helical" evidence="2">
    <location>
        <begin position="80"/>
        <end position="104"/>
    </location>
</feature>
<keyword evidence="2" id="KW-0812">Transmembrane</keyword>
<dbReference type="InterPro" id="IPR029787">
    <property type="entry name" value="Nucleotide_cyclase"/>
</dbReference>
<reference evidence="4 5" key="1">
    <citation type="submission" date="2017-06" db="EMBL/GenBank/DDBJ databases">
        <title>Celeribacter sp. TSPH2 complete genome sequence.</title>
        <authorList>
            <person name="Woo J.-H."/>
            <person name="Kim H.-S."/>
        </authorList>
    </citation>
    <scope>NUCLEOTIDE SEQUENCE [LARGE SCALE GENOMIC DNA]</scope>
    <source>
        <strain evidence="4 5">TSPH2</strain>
    </source>
</reference>
<organism evidence="4 5">
    <name type="scientific">Celeribacter ethanolicus</name>
    <dbReference type="NCBI Taxonomy" id="1758178"/>
    <lineage>
        <taxon>Bacteria</taxon>
        <taxon>Pseudomonadati</taxon>
        <taxon>Pseudomonadota</taxon>
        <taxon>Alphaproteobacteria</taxon>
        <taxon>Rhodobacterales</taxon>
        <taxon>Roseobacteraceae</taxon>
        <taxon>Celeribacter</taxon>
    </lineage>
</organism>
<dbReference type="EC" id="2.7.7.65" evidence="1"/>
<evidence type="ECO:0000259" key="3">
    <source>
        <dbReference type="PROSITE" id="PS50887"/>
    </source>
</evidence>
<evidence type="ECO:0000313" key="5">
    <source>
        <dbReference type="Proteomes" id="UP000217935"/>
    </source>
</evidence>
<keyword evidence="2" id="KW-0472">Membrane</keyword>
<dbReference type="PANTHER" id="PTHR45138">
    <property type="entry name" value="REGULATORY COMPONENTS OF SENSORY TRANSDUCTION SYSTEM"/>
    <property type="match status" value="1"/>
</dbReference>
<dbReference type="Proteomes" id="UP000217935">
    <property type="component" value="Chromosome"/>
</dbReference>
<dbReference type="NCBIfam" id="TIGR00254">
    <property type="entry name" value="GGDEF"/>
    <property type="match status" value="1"/>
</dbReference>
<protein>
    <recommendedName>
        <fullName evidence="1">diguanylate cyclase</fullName>
        <ecNumber evidence="1">2.7.7.65</ecNumber>
    </recommendedName>
</protein>
<dbReference type="KEGG" id="ceh:CEW89_03940"/>
<dbReference type="InterPro" id="IPR050469">
    <property type="entry name" value="Diguanylate_Cyclase"/>
</dbReference>
<feature type="transmembrane region" description="Helical" evidence="2">
    <location>
        <begin position="110"/>
        <end position="134"/>
    </location>
</feature>
<feature type="transmembrane region" description="Helical" evidence="2">
    <location>
        <begin position="21"/>
        <end position="43"/>
    </location>
</feature>
<dbReference type="PANTHER" id="PTHR45138:SF5">
    <property type="entry name" value="BIFUNCTIONAL PERIPLASMIC SUBSTRATE BINDING PROTEIN_CYTOPLASMIC DIGUANYLATE CYCLASE"/>
    <property type="match status" value="1"/>
</dbReference>
<dbReference type="FunFam" id="3.30.70.270:FF:000001">
    <property type="entry name" value="Diguanylate cyclase domain protein"/>
    <property type="match status" value="1"/>
</dbReference>
<evidence type="ECO:0000313" key="4">
    <source>
        <dbReference type="EMBL" id="ATG46784.1"/>
    </source>
</evidence>
<dbReference type="GO" id="GO:1902201">
    <property type="term" value="P:negative regulation of bacterial-type flagellum-dependent cell motility"/>
    <property type="evidence" value="ECO:0007669"/>
    <property type="project" value="TreeGrafter"/>
</dbReference>
<dbReference type="STRING" id="1758178.GCA_001550095_02867"/>
<feature type="transmembrane region" description="Helical" evidence="2">
    <location>
        <begin position="141"/>
        <end position="162"/>
    </location>
</feature>
<dbReference type="EMBL" id="CP022196">
    <property type="protein sequence ID" value="ATG46784.1"/>
    <property type="molecule type" value="Genomic_DNA"/>
</dbReference>
<dbReference type="PROSITE" id="PS50887">
    <property type="entry name" value="GGDEF"/>
    <property type="match status" value="1"/>
</dbReference>
<dbReference type="InterPro" id="IPR043128">
    <property type="entry name" value="Rev_trsase/Diguanyl_cyclase"/>
</dbReference>